<dbReference type="GO" id="GO:0016830">
    <property type="term" value="F:carbon-carbon lyase activity"/>
    <property type="evidence" value="ECO:0007669"/>
    <property type="project" value="InterPro"/>
</dbReference>
<feature type="compositionally biased region" description="Acidic residues" evidence="7">
    <location>
        <begin position="17"/>
        <end position="29"/>
    </location>
</feature>
<keyword evidence="3 6" id="KW-0456">Lyase</keyword>
<dbReference type="HOGENOM" id="CLU_028929_1_0_4"/>
<keyword evidence="8" id="KW-0614">Plasmid</keyword>
<dbReference type="Gene3D" id="3.40.640.10">
    <property type="entry name" value="Type I PLP-dependent aspartate aminotransferase-like (Major domain)"/>
    <property type="match status" value="1"/>
</dbReference>
<dbReference type="SUPFAM" id="SSF53383">
    <property type="entry name" value="PLP-dependent transferases"/>
    <property type="match status" value="1"/>
</dbReference>
<keyword evidence="9" id="KW-1185">Reference proteome</keyword>
<dbReference type="KEGG" id="bgd:bgla_1p0780"/>
<feature type="modified residue" description="N6-(pyridoxal phosphate)lysine" evidence="5">
    <location>
        <position position="286"/>
    </location>
</feature>
<comment type="cofactor">
    <cofactor evidence="1 5 6">
        <name>pyridoxal 5'-phosphate</name>
        <dbReference type="ChEBI" id="CHEBI:597326"/>
    </cofactor>
</comment>
<dbReference type="InterPro" id="IPR015422">
    <property type="entry name" value="PyrdxlP-dep_Trfase_small"/>
</dbReference>
<dbReference type="InterPro" id="IPR002129">
    <property type="entry name" value="PyrdxlP-dep_de-COase"/>
</dbReference>
<feature type="compositionally biased region" description="Low complexity" evidence="7">
    <location>
        <begin position="30"/>
        <end position="45"/>
    </location>
</feature>
<evidence type="ECO:0000313" key="8">
    <source>
        <dbReference type="EMBL" id="AEA65483.1"/>
    </source>
</evidence>
<evidence type="ECO:0000256" key="1">
    <source>
        <dbReference type="ARBA" id="ARBA00001933"/>
    </source>
</evidence>
<accession>F2LRI9</accession>
<protein>
    <submittedName>
        <fullName evidence="8">Putative sphingosine-1-phosphate lyase</fullName>
    </submittedName>
</protein>
<dbReference type="Pfam" id="PF00282">
    <property type="entry name" value="Pyridoxal_deC"/>
    <property type="match status" value="1"/>
</dbReference>
<evidence type="ECO:0000256" key="6">
    <source>
        <dbReference type="RuleBase" id="RU000382"/>
    </source>
</evidence>
<dbReference type="GO" id="GO:0019752">
    <property type="term" value="P:carboxylic acid metabolic process"/>
    <property type="evidence" value="ECO:0007669"/>
    <property type="project" value="InterPro"/>
</dbReference>
<geneLocation type="plasmid" evidence="8 9">
    <name>bgla_1p</name>
</geneLocation>
<dbReference type="EMBL" id="CP002601">
    <property type="protein sequence ID" value="AEA65483.1"/>
    <property type="molecule type" value="Genomic_DNA"/>
</dbReference>
<dbReference type="Proteomes" id="UP000008316">
    <property type="component" value="Plasmid bgla_1p"/>
</dbReference>
<evidence type="ECO:0000256" key="3">
    <source>
        <dbReference type="ARBA" id="ARBA00023239"/>
    </source>
</evidence>
<keyword evidence="2 5" id="KW-0663">Pyridoxal phosphate</keyword>
<evidence type="ECO:0000256" key="2">
    <source>
        <dbReference type="ARBA" id="ARBA00022898"/>
    </source>
</evidence>
<evidence type="ECO:0000313" key="9">
    <source>
        <dbReference type="Proteomes" id="UP000008316"/>
    </source>
</evidence>
<dbReference type="InterPro" id="IPR015424">
    <property type="entry name" value="PyrdxlP-dep_Trfase"/>
</dbReference>
<dbReference type="GO" id="GO:0030170">
    <property type="term" value="F:pyridoxal phosphate binding"/>
    <property type="evidence" value="ECO:0007669"/>
    <property type="project" value="InterPro"/>
</dbReference>
<dbReference type="PANTHER" id="PTHR42735">
    <property type="match status" value="1"/>
</dbReference>
<evidence type="ECO:0000256" key="4">
    <source>
        <dbReference type="ARBA" id="ARBA00038302"/>
    </source>
</evidence>
<dbReference type="InterPro" id="IPR050477">
    <property type="entry name" value="GrpII_AminoAcid_Decarb"/>
</dbReference>
<evidence type="ECO:0000256" key="5">
    <source>
        <dbReference type="PIRSR" id="PIRSR602129-50"/>
    </source>
</evidence>
<dbReference type="AlphaFoldDB" id="F2LRI9"/>
<feature type="region of interest" description="Disordered" evidence="7">
    <location>
        <begin position="1"/>
        <end position="51"/>
    </location>
</feature>
<gene>
    <name evidence="8" type="ordered locus">bgla_1p0780</name>
</gene>
<dbReference type="Gene3D" id="3.90.1150.10">
    <property type="entry name" value="Aspartate Aminotransferase, domain 1"/>
    <property type="match status" value="1"/>
</dbReference>
<evidence type="ECO:0000256" key="7">
    <source>
        <dbReference type="SAM" id="MobiDB-lite"/>
    </source>
</evidence>
<dbReference type="InterPro" id="IPR015421">
    <property type="entry name" value="PyrdxlP-dep_Trfase_major"/>
</dbReference>
<comment type="similarity">
    <text evidence="4">Belongs to the group II decarboxylase family. Sphingosine-1-phosphate lyase subfamily.</text>
</comment>
<name>F2LRI9_BURGS</name>
<proteinExistence type="inferred from homology"/>
<sequence>MRLAHSPAGTAPRFEDSMSDTDTSIEPDGDAGAAARADQPGAVPAGLPETGTAWPELHAQLVEMKRRDWDPYAGRLPLHAYFAGDEVKRVAEAAFMMFAHQNHLAPNTFPSLERMESELVAMVGGLLRAPSQTSGNLTSGGSESIVLALKAARDRDRARRGGAHGAPNIVIPASAHPAFDKGAHLLGLRVVRVALDRSLRCRVDAMAEAIDEQTILLAGSLPSLPFGSADPIEPIARLAAQRGIWCHVDACLGGLVAPFAAELGYAVPRFDFSVPGVSSISTDLHKFGYAMKGASLLLYADERDHRYQPMEFRDWPKGLYRTPTLLGSRSGGPVAAAWAVMRHLGRSGYRDVTRRLMALRDAYLARFAELDGLAVLGSPPLSVFAVASTRLDVFVLAQRMRERGWYMSLVADPLAFQQTLSLAHEPVMESYFQDLREALVARDEPARASGGLRPRWDVTTY</sequence>
<dbReference type="PANTHER" id="PTHR42735:SF6">
    <property type="entry name" value="SPHINGOSINE-1-PHOSPHATE LYASE 1"/>
    <property type="match status" value="1"/>
</dbReference>
<reference evidence="8 9" key="1">
    <citation type="journal article" date="2011" name="J. Bacteriol.">
        <title>Complete genome sequence of Burkholderia gladioli BSR3.</title>
        <authorList>
            <person name="Seo Y.S."/>
            <person name="Lim J."/>
            <person name="Choi B.S."/>
            <person name="Kim H."/>
            <person name="Goo E."/>
            <person name="Lee B."/>
            <person name="Lim J.S."/>
            <person name="Choi I.Y."/>
            <person name="Moon J.S."/>
            <person name="Kim J."/>
            <person name="Hwang I."/>
        </authorList>
    </citation>
    <scope>NUCLEOTIDE SEQUENCE [LARGE SCALE GENOMIC DNA]</scope>
    <source>
        <strain evidence="9">BSR3</strain>
    </source>
</reference>
<organism evidence="8 9">
    <name type="scientific">Burkholderia gladioli (strain BSR3)</name>
    <dbReference type="NCBI Taxonomy" id="999541"/>
    <lineage>
        <taxon>Bacteria</taxon>
        <taxon>Pseudomonadati</taxon>
        <taxon>Pseudomonadota</taxon>
        <taxon>Betaproteobacteria</taxon>
        <taxon>Burkholderiales</taxon>
        <taxon>Burkholderiaceae</taxon>
        <taxon>Burkholderia</taxon>
    </lineage>
</organism>